<evidence type="ECO:0000313" key="1">
    <source>
        <dbReference type="EMBL" id="SPY28795.1"/>
    </source>
</evidence>
<protein>
    <submittedName>
        <fullName evidence="1">Uncharacterized protein</fullName>
    </submittedName>
</protein>
<dbReference type="OrthoDB" id="9974438at2"/>
<proteinExistence type="predicted"/>
<sequence length="144" mass="16023">MKKLLIVALLVVSSTSVVADDRIPSVVGEWQDCGPLNVVAVQAEHDDVLIQLENETDGWQVWKRIGVTQDDSVYDGLIPRQSRSQGADIEGNLTFNTSSHIMQFQSLAEKALLNDKQVIVRFEGDEVCHADNYNSNAVMIRLIK</sequence>
<dbReference type="RefSeq" id="WP_005298391.1">
    <property type="nucleotide sequence ID" value="NZ_PYOG01000007.1"/>
</dbReference>
<dbReference type="AlphaFoldDB" id="A0A2T3QL51"/>
<dbReference type="Proteomes" id="UP000251647">
    <property type="component" value="Unassembled WGS sequence"/>
</dbReference>
<name>A0A2T3QL51_PHODM</name>
<gene>
    <name evidence="1" type="ORF">NCTC11647_01898</name>
</gene>
<accession>A0A2T3QL51</accession>
<organism evidence="1 2">
    <name type="scientific">Photobacterium damselae</name>
    <dbReference type="NCBI Taxonomy" id="38293"/>
    <lineage>
        <taxon>Bacteria</taxon>
        <taxon>Pseudomonadati</taxon>
        <taxon>Pseudomonadota</taxon>
        <taxon>Gammaproteobacteria</taxon>
        <taxon>Vibrionales</taxon>
        <taxon>Vibrionaceae</taxon>
        <taxon>Photobacterium</taxon>
    </lineage>
</organism>
<evidence type="ECO:0000313" key="2">
    <source>
        <dbReference type="Proteomes" id="UP000251647"/>
    </source>
</evidence>
<reference evidence="1 2" key="1">
    <citation type="submission" date="2018-06" db="EMBL/GenBank/DDBJ databases">
        <authorList>
            <consortium name="Pathogen Informatics"/>
            <person name="Doyle S."/>
        </authorList>
    </citation>
    <scope>NUCLEOTIDE SEQUENCE [LARGE SCALE GENOMIC DNA]</scope>
    <source>
        <strain evidence="1 2">NCTC11647</strain>
    </source>
</reference>
<dbReference type="EMBL" id="UATL01000001">
    <property type="protein sequence ID" value="SPY28795.1"/>
    <property type="molecule type" value="Genomic_DNA"/>
</dbReference>